<dbReference type="InterPro" id="IPR032568">
    <property type="entry name" value="DUF4926"/>
</dbReference>
<evidence type="ECO:0000313" key="2">
    <source>
        <dbReference type="Proteomes" id="UP000034681"/>
    </source>
</evidence>
<dbReference type="EMBL" id="AJTX02000009">
    <property type="protein sequence ID" value="KKI98297.1"/>
    <property type="molecule type" value="Genomic_DNA"/>
</dbReference>
<dbReference type="STRING" id="317619.GCA_000332315_01298"/>
<evidence type="ECO:0000313" key="1">
    <source>
        <dbReference type="EMBL" id="KKI98297.1"/>
    </source>
</evidence>
<dbReference type="OrthoDB" id="488825at2"/>
<organism evidence="1 2">
    <name type="scientific">Prochlorothrix hollandica PCC 9006 = CALU 1027</name>
    <dbReference type="NCBI Taxonomy" id="317619"/>
    <lineage>
        <taxon>Bacteria</taxon>
        <taxon>Bacillati</taxon>
        <taxon>Cyanobacteriota</taxon>
        <taxon>Cyanophyceae</taxon>
        <taxon>Prochlorotrichales</taxon>
        <taxon>Prochlorotrichaceae</taxon>
        <taxon>Prochlorothrix</taxon>
    </lineage>
</organism>
<name>A0A0M2PT00_PROHO</name>
<accession>A0A0M2PT00</accession>
<reference evidence="1" key="1">
    <citation type="submission" date="2012-04" db="EMBL/GenBank/DDBJ databases">
        <authorList>
            <person name="Borisov I.G."/>
            <person name="Ivanikova N.V."/>
            <person name="Pinevich A.V."/>
        </authorList>
    </citation>
    <scope>NUCLEOTIDE SEQUENCE [LARGE SCALE GENOMIC DNA]</scope>
    <source>
        <strain evidence="1">CALU 1027</strain>
    </source>
</reference>
<dbReference type="Pfam" id="PF16277">
    <property type="entry name" value="DUF4926"/>
    <property type="match status" value="1"/>
</dbReference>
<evidence type="ECO:0008006" key="3">
    <source>
        <dbReference type="Google" id="ProtNLM"/>
    </source>
</evidence>
<dbReference type="eggNOG" id="ENOG5032Y1M">
    <property type="taxonomic scope" value="Bacteria"/>
</dbReference>
<sequence length="86" mass="9644">MITPQLFDTIATLQPISLDRLHLSEPEIDRIGQLPIGQVGTIVEIYTTQPEPHYLIEFADPQGRAYALATLQAQDFLLLHYELVAA</sequence>
<keyword evidence="2" id="KW-1185">Reference proteome</keyword>
<dbReference type="AlphaFoldDB" id="A0A0M2PT00"/>
<comment type="caution">
    <text evidence="1">The sequence shown here is derived from an EMBL/GenBank/DDBJ whole genome shotgun (WGS) entry which is preliminary data.</text>
</comment>
<protein>
    <recommendedName>
        <fullName evidence="3">DUF4926 domain-containing protein</fullName>
    </recommendedName>
</protein>
<dbReference type="RefSeq" id="WP_016925689.1">
    <property type="nucleotide sequence ID" value="NZ_KB235935.1"/>
</dbReference>
<proteinExistence type="predicted"/>
<gene>
    <name evidence="1" type="ORF">PROH_19135</name>
</gene>
<dbReference type="Proteomes" id="UP000034681">
    <property type="component" value="Unassembled WGS sequence"/>
</dbReference>